<evidence type="ECO:0000256" key="13">
    <source>
        <dbReference type="SAM" id="Phobius"/>
    </source>
</evidence>
<dbReference type="AlphaFoldDB" id="A0A9Q5HXP3"/>
<organism evidence="15 16">
    <name type="scientific">Sanghuangporus baumii</name>
    <name type="common">Phellinus baumii</name>
    <dbReference type="NCBI Taxonomy" id="108892"/>
    <lineage>
        <taxon>Eukaryota</taxon>
        <taxon>Fungi</taxon>
        <taxon>Dikarya</taxon>
        <taxon>Basidiomycota</taxon>
        <taxon>Agaricomycotina</taxon>
        <taxon>Agaricomycetes</taxon>
        <taxon>Hymenochaetales</taxon>
        <taxon>Hymenochaetaceae</taxon>
        <taxon>Sanghuangporus</taxon>
    </lineage>
</organism>
<dbReference type="PRINTS" id="PR00169">
    <property type="entry name" value="KCHANNEL"/>
</dbReference>
<feature type="transmembrane region" description="Helical" evidence="13">
    <location>
        <begin position="192"/>
        <end position="214"/>
    </location>
</feature>
<keyword evidence="2" id="KW-0813">Transport</keyword>
<dbReference type="GO" id="GO:0001508">
    <property type="term" value="P:action potential"/>
    <property type="evidence" value="ECO:0007669"/>
    <property type="project" value="TreeGrafter"/>
</dbReference>
<comment type="caution">
    <text evidence="15">The sequence shown here is derived from an EMBL/GenBank/DDBJ whole genome shotgun (WGS) entry which is preliminary data.</text>
</comment>
<dbReference type="PANTHER" id="PTHR11537:SF254">
    <property type="entry name" value="POTASSIUM VOLTAGE-GATED CHANNEL PROTEIN SHAB"/>
    <property type="match status" value="1"/>
</dbReference>
<evidence type="ECO:0000313" key="15">
    <source>
        <dbReference type="EMBL" id="OCB87928.1"/>
    </source>
</evidence>
<feature type="transmembrane region" description="Helical" evidence="13">
    <location>
        <begin position="257"/>
        <end position="280"/>
    </location>
</feature>
<dbReference type="Gene3D" id="1.20.120.350">
    <property type="entry name" value="Voltage-gated potassium channels. Chain C"/>
    <property type="match status" value="1"/>
</dbReference>
<evidence type="ECO:0000256" key="9">
    <source>
        <dbReference type="ARBA" id="ARBA00023065"/>
    </source>
</evidence>
<feature type="region of interest" description="Disordered" evidence="12">
    <location>
        <begin position="375"/>
        <end position="411"/>
    </location>
</feature>
<feature type="domain" description="Ion transport" evidence="14">
    <location>
        <begin position="58"/>
        <end position="285"/>
    </location>
</feature>
<evidence type="ECO:0000256" key="11">
    <source>
        <dbReference type="ARBA" id="ARBA00023303"/>
    </source>
</evidence>
<evidence type="ECO:0000256" key="10">
    <source>
        <dbReference type="ARBA" id="ARBA00023136"/>
    </source>
</evidence>
<evidence type="ECO:0000256" key="6">
    <source>
        <dbReference type="ARBA" id="ARBA00022882"/>
    </source>
</evidence>
<keyword evidence="9" id="KW-0406">Ion transport</keyword>
<feature type="transmembrane region" description="Helical" evidence="13">
    <location>
        <begin position="119"/>
        <end position="144"/>
    </location>
</feature>
<evidence type="ECO:0000256" key="5">
    <source>
        <dbReference type="ARBA" id="ARBA00022826"/>
    </source>
</evidence>
<keyword evidence="3" id="KW-0633">Potassium transport</keyword>
<evidence type="ECO:0000256" key="12">
    <source>
        <dbReference type="SAM" id="MobiDB-lite"/>
    </source>
</evidence>
<keyword evidence="4 13" id="KW-0812">Transmembrane</keyword>
<dbReference type="EMBL" id="LNZH02000186">
    <property type="protein sequence ID" value="OCB87928.1"/>
    <property type="molecule type" value="Genomic_DNA"/>
</dbReference>
<evidence type="ECO:0000256" key="7">
    <source>
        <dbReference type="ARBA" id="ARBA00022958"/>
    </source>
</evidence>
<keyword evidence="5" id="KW-0631">Potassium channel</keyword>
<evidence type="ECO:0000256" key="1">
    <source>
        <dbReference type="ARBA" id="ARBA00004141"/>
    </source>
</evidence>
<proteinExistence type="predicted"/>
<keyword evidence="8 13" id="KW-1133">Transmembrane helix</keyword>
<sequence length="424" mass="48056">MNTTAFELQTFPDDHPYTGIHDVSSVSSSPPLSSIHPPWKRFLHELLEYPSASSASFLVHILTTSLILFSALVTVCETIPTFRATSPSIWFGIESSLVVLFTVEYIARALAWSVSWSVFGRWALSFFGIVDFLAIAPYYIELFLGVDTSVMFRFSILRTFRLLRVFRAFRSNNTITLTIEVMYLSVNRSQHALLALGFFLVMFLVIFSTILYFIDRTRKRDLGPDPTDLYRRRRGAKFVLVTITTVGYGDLTPRSFLGRLLTVPLLVFGLLLIALPSFVLGREFSKLWDAHARDSARVLTQESEQHEHEMEEPGKAALARQITDLQGALDTQAQMLSRLLKATENVSASRPSRSSRAPDSIRRYAEVLFDAEDEDIGSKSGNMRNDGQLAVRNLRLKDKEESKKGKRRADHHDDTKTSFCIFYA</sequence>
<reference evidence="15" key="1">
    <citation type="submission" date="2016-06" db="EMBL/GenBank/DDBJ databases">
        <title>Draft Genome sequence of the fungus Inonotus baumii.</title>
        <authorList>
            <person name="Zhu H."/>
            <person name="Lin W."/>
        </authorList>
    </citation>
    <scope>NUCLEOTIDE SEQUENCE</scope>
    <source>
        <strain evidence="15">821</strain>
    </source>
</reference>
<feature type="transmembrane region" description="Helical" evidence="13">
    <location>
        <begin position="57"/>
        <end position="76"/>
    </location>
</feature>
<evidence type="ECO:0000256" key="2">
    <source>
        <dbReference type="ARBA" id="ARBA00022448"/>
    </source>
</evidence>
<name>A0A9Q5HXP3_SANBA</name>
<feature type="transmembrane region" description="Helical" evidence="13">
    <location>
        <begin position="88"/>
        <end position="107"/>
    </location>
</feature>
<dbReference type="Gene3D" id="1.10.287.70">
    <property type="match status" value="1"/>
</dbReference>
<dbReference type="GO" id="GO:0008076">
    <property type="term" value="C:voltage-gated potassium channel complex"/>
    <property type="evidence" value="ECO:0007669"/>
    <property type="project" value="InterPro"/>
</dbReference>
<dbReference type="PANTHER" id="PTHR11537">
    <property type="entry name" value="VOLTAGE-GATED POTASSIUM CHANNEL"/>
    <property type="match status" value="1"/>
</dbReference>
<evidence type="ECO:0000259" key="14">
    <source>
        <dbReference type="Pfam" id="PF00520"/>
    </source>
</evidence>
<comment type="subcellular location">
    <subcellularLocation>
        <location evidence="1">Membrane</location>
        <topology evidence="1">Multi-pass membrane protein</topology>
    </subcellularLocation>
</comment>
<keyword evidence="6" id="KW-0851">Voltage-gated channel</keyword>
<dbReference type="SUPFAM" id="SSF81324">
    <property type="entry name" value="Voltage-gated potassium channels"/>
    <property type="match status" value="1"/>
</dbReference>
<evidence type="ECO:0000256" key="4">
    <source>
        <dbReference type="ARBA" id="ARBA00022692"/>
    </source>
</evidence>
<evidence type="ECO:0000256" key="3">
    <source>
        <dbReference type="ARBA" id="ARBA00022538"/>
    </source>
</evidence>
<dbReference type="InterPro" id="IPR028325">
    <property type="entry name" value="VG_K_chnl"/>
</dbReference>
<keyword evidence="7" id="KW-0630">Potassium</keyword>
<dbReference type="Pfam" id="PF00520">
    <property type="entry name" value="Ion_trans"/>
    <property type="match status" value="1"/>
</dbReference>
<gene>
    <name evidence="15" type="ORF">A7U60_g4884</name>
</gene>
<dbReference type="InterPro" id="IPR005821">
    <property type="entry name" value="Ion_trans_dom"/>
</dbReference>
<evidence type="ECO:0000256" key="8">
    <source>
        <dbReference type="ARBA" id="ARBA00022989"/>
    </source>
</evidence>
<dbReference type="InterPro" id="IPR027359">
    <property type="entry name" value="Volt_channel_dom_sf"/>
</dbReference>
<feature type="transmembrane region" description="Helical" evidence="13">
    <location>
        <begin position="235"/>
        <end position="251"/>
    </location>
</feature>
<accession>A0A9Q5HXP3</accession>
<dbReference type="GO" id="GO:0005249">
    <property type="term" value="F:voltage-gated potassium channel activity"/>
    <property type="evidence" value="ECO:0007669"/>
    <property type="project" value="InterPro"/>
</dbReference>
<keyword evidence="11 15" id="KW-0407">Ion channel</keyword>
<protein>
    <submittedName>
        <fullName evidence="15">Voltage-gated potassium channel</fullName>
    </submittedName>
</protein>
<evidence type="ECO:0000313" key="16">
    <source>
        <dbReference type="Proteomes" id="UP000757232"/>
    </source>
</evidence>
<dbReference type="OrthoDB" id="415460at2759"/>
<keyword evidence="10 13" id="KW-0472">Membrane</keyword>
<dbReference type="Proteomes" id="UP000757232">
    <property type="component" value="Unassembled WGS sequence"/>
</dbReference>
<keyword evidence="16" id="KW-1185">Reference proteome</keyword>